<evidence type="ECO:0000313" key="13">
    <source>
        <dbReference type="EMBL" id="KAA5492764.1"/>
    </source>
</evidence>
<keyword evidence="6 8" id="KW-0949">S-adenosyl-L-methionine</keyword>
<dbReference type="GO" id="GO:0102130">
    <property type="term" value="F:malonyl-CoA methyltransferase activity"/>
    <property type="evidence" value="ECO:0007669"/>
    <property type="project" value="UniProtKB-EC"/>
</dbReference>
<evidence type="ECO:0000313" key="25">
    <source>
        <dbReference type="Proteomes" id="UP000427825"/>
    </source>
</evidence>
<dbReference type="HAMAP" id="MF_00835">
    <property type="entry name" value="BioC"/>
    <property type="match status" value="1"/>
</dbReference>
<evidence type="ECO:0000313" key="15">
    <source>
        <dbReference type="EMBL" id="RGR74322.1"/>
    </source>
</evidence>
<dbReference type="RefSeq" id="WP_005681431.1">
    <property type="nucleotide sequence ID" value="NZ_CABMOQ010000008.1"/>
</dbReference>
<dbReference type="SUPFAM" id="SSF53335">
    <property type="entry name" value="S-adenosyl-L-methionine-dependent methyltransferases"/>
    <property type="match status" value="1"/>
</dbReference>
<feature type="domain" description="Methyltransferase type 11" evidence="9">
    <location>
        <begin position="48"/>
        <end position="141"/>
    </location>
</feature>
<dbReference type="GO" id="GO:0009102">
    <property type="term" value="P:biotin biosynthetic process"/>
    <property type="evidence" value="ECO:0007669"/>
    <property type="project" value="UniProtKB-UniRule"/>
</dbReference>
<dbReference type="PANTHER" id="PTHR13090:SF1">
    <property type="entry name" value="ARGININE-HYDROXYLASE NDUFAF5, MITOCHONDRIAL"/>
    <property type="match status" value="1"/>
</dbReference>
<dbReference type="InterPro" id="IPR013216">
    <property type="entry name" value="Methyltransf_11"/>
</dbReference>
<organism evidence="10 19">
    <name type="scientific">Bacteroides caccae</name>
    <dbReference type="NCBI Taxonomy" id="47678"/>
    <lineage>
        <taxon>Bacteria</taxon>
        <taxon>Pseudomonadati</taxon>
        <taxon>Bacteroidota</taxon>
        <taxon>Bacteroidia</taxon>
        <taxon>Bacteroidales</taxon>
        <taxon>Bacteroidaceae</taxon>
        <taxon>Bacteroides</taxon>
    </lineage>
</organism>
<evidence type="ECO:0000313" key="23">
    <source>
        <dbReference type="Proteomes" id="UP000284431"/>
    </source>
</evidence>
<keyword evidence="7 8" id="KW-0093">Biotin biosynthesis</keyword>
<evidence type="ECO:0000313" key="18">
    <source>
        <dbReference type="EMBL" id="RHH90749.1"/>
    </source>
</evidence>
<dbReference type="Proteomes" id="UP000284689">
    <property type="component" value="Unassembled WGS sequence"/>
</dbReference>
<evidence type="ECO:0000256" key="2">
    <source>
        <dbReference type="ARBA" id="ARBA00004746"/>
    </source>
</evidence>
<proteinExistence type="inferred from homology"/>
<dbReference type="EMBL" id="CZBL01000007">
    <property type="protein sequence ID" value="CUQ14489.1"/>
    <property type="molecule type" value="Genomic_DNA"/>
</dbReference>
<dbReference type="InterPro" id="IPR011814">
    <property type="entry name" value="BioC"/>
</dbReference>
<evidence type="ECO:0000313" key="21">
    <source>
        <dbReference type="Proteomes" id="UP000283512"/>
    </source>
</evidence>
<dbReference type="Pfam" id="PF08241">
    <property type="entry name" value="Methyltransf_11"/>
    <property type="match status" value="1"/>
</dbReference>
<dbReference type="GO" id="GO:0032259">
    <property type="term" value="P:methylation"/>
    <property type="evidence" value="ECO:0007669"/>
    <property type="project" value="UniProtKB-KW"/>
</dbReference>
<evidence type="ECO:0000313" key="12">
    <source>
        <dbReference type="EMBL" id="KAA5478721.1"/>
    </source>
</evidence>
<name>A0A174U0I5_9BACE</name>
<evidence type="ECO:0000313" key="26">
    <source>
        <dbReference type="Proteomes" id="UP000491168"/>
    </source>
</evidence>
<comment type="similarity">
    <text evidence="8">Belongs to the methyltransferase superfamily.</text>
</comment>
<evidence type="ECO:0000256" key="3">
    <source>
        <dbReference type="ARBA" id="ARBA00012327"/>
    </source>
</evidence>
<keyword evidence="5 8" id="KW-0808">Transferase</keyword>
<dbReference type="EMBL" id="QRUO01000001">
    <property type="protein sequence ID" value="RGR74322.1"/>
    <property type="molecule type" value="Genomic_DNA"/>
</dbReference>
<dbReference type="EMBL" id="CZAI01000012">
    <property type="protein sequence ID" value="CUQ13628.1"/>
    <property type="molecule type" value="Genomic_DNA"/>
</dbReference>
<comment type="catalytic activity">
    <reaction evidence="1 8">
        <text>malonyl-[ACP] + S-adenosyl-L-methionine = malonyl-[ACP] methyl ester + S-adenosyl-L-homocysteine</text>
        <dbReference type="Rhea" id="RHEA:17105"/>
        <dbReference type="Rhea" id="RHEA-COMP:9623"/>
        <dbReference type="Rhea" id="RHEA-COMP:9954"/>
        <dbReference type="ChEBI" id="CHEBI:57856"/>
        <dbReference type="ChEBI" id="CHEBI:59789"/>
        <dbReference type="ChEBI" id="CHEBI:78449"/>
        <dbReference type="ChEBI" id="CHEBI:78845"/>
        <dbReference type="EC" id="2.1.1.197"/>
    </reaction>
</comment>
<sequence length="255" mass="29174">MDKQLISKRFSKAIATYPQEANVQRQIADKMIHLLTKHISFPCSKVIEFGCGTGIYSRMLLQALRPEELFLNDLCPEMKYCCEDILRKEQVSFLPGDAEIVPFPTGSTLITSCSALQWFESPENFFKRCNALLNKQGYFAFSTFGKENMKEIRELTGSGLPYRSREELVTALSTHFDILHSEEELISLSFDNPIKVLYHLKQTGVTGVTGTSSQQLRTRRDLQLFSERYTQEFTQGTSVSLTYHPIYIIAKKKKV</sequence>
<dbReference type="Proteomes" id="UP000427825">
    <property type="component" value="Unassembled WGS sequence"/>
</dbReference>
<dbReference type="UniPathway" id="UPA00078"/>
<evidence type="ECO:0000256" key="1">
    <source>
        <dbReference type="ARBA" id="ARBA00000852"/>
    </source>
</evidence>
<evidence type="ECO:0000313" key="10">
    <source>
        <dbReference type="EMBL" id="CUQ13628.1"/>
    </source>
</evidence>
<dbReference type="EMBL" id="QRKD01000007">
    <property type="protein sequence ID" value="RHH90749.1"/>
    <property type="molecule type" value="Genomic_DNA"/>
</dbReference>
<dbReference type="NCBIfam" id="TIGR02072">
    <property type="entry name" value="BioC"/>
    <property type="match status" value="1"/>
</dbReference>
<dbReference type="Proteomes" id="UP000491168">
    <property type="component" value="Unassembled WGS sequence"/>
</dbReference>
<dbReference type="STRING" id="47678.ERS852494_04074"/>
<evidence type="ECO:0000256" key="8">
    <source>
        <dbReference type="HAMAP-Rule" id="MF_00835"/>
    </source>
</evidence>
<dbReference type="GO" id="GO:0008757">
    <property type="term" value="F:S-adenosylmethionine-dependent methyltransferase activity"/>
    <property type="evidence" value="ECO:0007669"/>
    <property type="project" value="InterPro"/>
</dbReference>
<evidence type="ECO:0000313" key="20">
    <source>
        <dbReference type="Proteomes" id="UP000095725"/>
    </source>
</evidence>
<dbReference type="Proteomes" id="UP000284205">
    <property type="component" value="Unassembled WGS sequence"/>
</dbReference>
<comment type="function">
    <text evidence="8">Converts the free carboxyl group of a malonyl-thioester to its methyl ester by transfer of a methyl group from S-adenosyl-L-methionine (SAM). It allows to synthesize pimeloyl-ACP via the fatty acid synthetic pathway.</text>
</comment>
<evidence type="ECO:0000256" key="5">
    <source>
        <dbReference type="ARBA" id="ARBA00022679"/>
    </source>
</evidence>
<dbReference type="EMBL" id="JAUONL010000008">
    <property type="protein sequence ID" value="MDO6358227.1"/>
    <property type="molecule type" value="Genomic_DNA"/>
</dbReference>
<dbReference type="Proteomes" id="UP001170023">
    <property type="component" value="Unassembled WGS sequence"/>
</dbReference>
<evidence type="ECO:0000256" key="7">
    <source>
        <dbReference type="ARBA" id="ARBA00022756"/>
    </source>
</evidence>
<evidence type="ECO:0000313" key="22">
    <source>
        <dbReference type="Proteomes" id="UP000284205"/>
    </source>
</evidence>
<evidence type="ECO:0000313" key="14">
    <source>
        <dbReference type="EMBL" id="MDO6358227.1"/>
    </source>
</evidence>
<dbReference type="Gene3D" id="3.40.50.150">
    <property type="entry name" value="Vaccinia Virus protein VP39"/>
    <property type="match status" value="1"/>
</dbReference>
<dbReference type="EMBL" id="VVYJ01000003">
    <property type="protein sequence ID" value="KAA5478721.1"/>
    <property type="molecule type" value="Genomic_DNA"/>
</dbReference>
<dbReference type="KEGG" id="bcac:CGC64_15535"/>
<evidence type="ECO:0000313" key="11">
    <source>
        <dbReference type="EMBL" id="CUQ14489.1"/>
    </source>
</evidence>
<accession>A0A174U0I5</accession>
<dbReference type="GO" id="GO:0010340">
    <property type="term" value="F:carboxyl-O-methyltransferase activity"/>
    <property type="evidence" value="ECO:0007669"/>
    <property type="project" value="UniProtKB-UniRule"/>
</dbReference>
<dbReference type="EC" id="2.1.1.197" evidence="3 8"/>
<evidence type="ECO:0000259" key="9">
    <source>
        <dbReference type="Pfam" id="PF08241"/>
    </source>
</evidence>
<dbReference type="Proteomes" id="UP000095657">
    <property type="component" value="Unassembled WGS sequence"/>
</dbReference>
<dbReference type="Proteomes" id="UP000284431">
    <property type="component" value="Unassembled WGS sequence"/>
</dbReference>
<reference evidence="25 26" key="3">
    <citation type="journal article" date="2019" name="Nat. Med.">
        <title>A library of human gut bacterial isolates paired with longitudinal multiomics data enables mechanistic microbiome research.</title>
        <authorList>
            <person name="Poyet M."/>
            <person name="Groussin M."/>
            <person name="Gibbons S.M."/>
            <person name="Avila-Pacheco J."/>
            <person name="Jiang X."/>
            <person name="Kearney S.M."/>
            <person name="Perrotta A.R."/>
            <person name="Berdy B."/>
            <person name="Zhao S."/>
            <person name="Lieberman T.D."/>
            <person name="Swanson P.K."/>
            <person name="Smith M."/>
            <person name="Roesemann S."/>
            <person name="Alexander J.E."/>
            <person name="Rich S.A."/>
            <person name="Livny J."/>
            <person name="Vlamakis H."/>
            <person name="Clish C."/>
            <person name="Bullock K."/>
            <person name="Deik A."/>
            <person name="Scott J."/>
            <person name="Pierce K.A."/>
            <person name="Xavier R.J."/>
            <person name="Alm E.J."/>
        </authorList>
    </citation>
    <scope>NUCLEOTIDE SEQUENCE [LARGE SCALE GENOMIC DNA]</scope>
    <source>
        <strain evidence="13 26">BIOML-A21</strain>
        <strain evidence="12 25">BIOML-A25</strain>
    </source>
</reference>
<comment type="pathway">
    <text evidence="2 8">Cofactor biosynthesis; biotin biosynthesis.</text>
</comment>
<evidence type="ECO:0000256" key="4">
    <source>
        <dbReference type="ARBA" id="ARBA00022603"/>
    </source>
</evidence>
<dbReference type="EMBL" id="QSJD01000009">
    <property type="protein sequence ID" value="RHD49868.1"/>
    <property type="molecule type" value="Genomic_DNA"/>
</dbReference>
<dbReference type="AlphaFoldDB" id="A0A174U0I5"/>
<dbReference type="InterPro" id="IPR050602">
    <property type="entry name" value="Malonyl-ACP_OMT"/>
</dbReference>
<gene>
    <name evidence="8 10" type="primary">bioC</name>
    <name evidence="18" type="ORF">DW190_09975</name>
    <name evidence="17" type="ORF">DW794_07890</name>
    <name evidence="15" type="ORF">DWY26_00535</name>
    <name evidence="16" type="ORF">DXA49_06605</name>
    <name evidence="10" type="ORF">ERS852494_04074</name>
    <name evidence="11" type="ORF">ERS852558_01958</name>
    <name evidence="13" type="ORF">F2Y35_07665</name>
    <name evidence="12" type="ORF">F2Y39_07020</name>
    <name evidence="14" type="ORF">Q4469_11085</name>
</gene>
<evidence type="ECO:0000313" key="19">
    <source>
        <dbReference type="Proteomes" id="UP000095657"/>
    </source>
</evidence>
<evidence type="ECO:0000256" key="6">
    <source>
        <dbReference type="ARBA" id="ARBA00022691"/>
    </source>
</evidence>
<reference evidence="19 20" key="1">
    <citation type="submission" date="2015-09" db="EMBL/GenBank/DDBJ databases">
        <authorList>
            <consortium name="Pathogen Informatics"/>
        </authorList>
    </citation>
    <scope>NUCLEOTIDE SEQUENCE [LARGE SCALE GENOMIC DNA]</scope>
    <source>
        <strain evidence="10 19">2789STDY5834880</strain>
        <strain evidence="11 20">2789STDY5834946</strain>
    </source>
</reference>
<reference evidence="21 22" key="2">
    <citation type="submission" date="2018-08" db="EMBL/GenBank/DDBJ databases">
        <title>A genome reference for cultivated species of the human gut microbiota.</title>
        <authorList>
            <person name="Zou Y."/>
            <person name="Xue W."/>
            <person name="Luo G."/>
        </authorList>
    </citation>
    <scope>NUCLEOTIDE SEQUENCE [LARGE SCALE GENOMIC DNA]</scope>
    <source>
        <strain evidence="15 22">AF24-29LB</strain>
        <strain evidence="18 21">AM16-49B</strain>
        <strain evidence="17 24">AM31-16AC</strain>
        <strain evidence="16 23">OF02-6LB</strain>
    </source>
</reference>
<dbReference type="EMBL" id="QSCS01000008">
    <property type="protein sequence ID" value="RGY27156.1"/>
    <property type="molecule type" value="Genomic_DNA"/>
</dbReference>
<dbReference type="Proteomes" id="UP000283512">
    <property type="component" value="Unassembled WGS sequence"/>
</dbReference>
<reference evidence="14" key="4">
    <citation type="submission" date="2023-07" db="EMBL/GenBank/DDBJ databases">
        <title>Whole Genome Sequencing of Colonoscopy isolates.</title>
        <authorList>
            <person name="Surve S.V."/>
            <person name="Valls R.A."/>
            <person name="Barrak K.E."/>
            <person name="Gardner T.B."/>
            <person name="O'Toole G.A."/>
        </authorList>
    </citation>
    <scope>NUCLEOTIDE SEQUENCE</scope>
    <source>
        <strain evidence="14">GP0119</strain>
    </source>
</reference>
<evidence type="ECO:0000313" key="17">
    <source>
        <dbReference type="EMBL" id="RHD49868.1"/>
    </source>
</evidence>
<dbReference type="EMBL" id="VVYF01000007">
    <property type="protein sequence ID" value="KAA5492764.1"/>
    <property type="molecule type" value="Genomic_DNA"/>
</dbReference>
<protein>
    <recommendedName>
        <fullName evidence="3 8">Malonyl-[acyl-carrier protein] O-methyltransferase</fullName>
        <shortName evidence="8">Malonyl-ACP O-methyltransferase</shortName>
        <ecNumber evidence="3 8">2.1.1.197</ecNumber>
    </recommendedName>
    <alternativeName>
        <fullName evidence="8">Biotin synthesis protein BioC</fullName>
    </alternativeName>
</protein>
<dbReference type="CDD" id="cd02440">
    <property type="entry name" value="AdoMet_MTases"/>
    <property type="match status" value="1"/>
</dbReference>
<dbReference type="InterPro" id="IPR029063">
    <property type="entry name" value="SAM-dependent_MTases_sf"/>
</dbReference>
<dbReference type="PANTHER" id="PTHR13090">
    <property type="entry name" value="ARGININE-HYDROXYLASE NDUFAF5, MITOCHONDRIAL"/>
    <property type="match status" value="1"/>
</dbReference>
<keyword evidence="4 8" id="KW-0489">Methyltransferase</keyword>
<dbReference type="Proteomes" id="UP000095725">
    <property type="component" value="Unassembled WGS sequence"/>
</dbReference>
<dbReference type="GeneID" id="75115130"/>
<evidence type="ECO:0000313" key="24">
    <source>
        <dbReference type="Proteomes" id="UP000284689"/>
    </source>
</evidence>
<evidence type="ECO:0000313" key="16">
    <source>
        <dbReference type="EMBL" id="RGY27156.1"/>
    </source>
</evidence>